<organism evidence="1">
    <name type="scientific">viral metagenome</name>
    <dbReference type="NCBI Taxonomy" id="1070528"/>
    <lineage>
        <taxon>unclassified sequences</taxon>
        <taxon>metagenomes</taxon>
        <taxon>organismal metagenomes</taxon>
    </lineage>
</organism>
<sequence>MAWDPTANANVATGDLYTAGLYNLQLGTAGNMAYMGNTHNHATLVGAGGGAYLGNVACLAASVYPLGQRLGASRRIEVKLSAELTALANNSTTVTITWDNAFGTAIEAVLLTVVQSSGNNAFFYGFQLDSMSTTNCVARLFGGFSDKTAKIMAVGIGYD</sequence>
<name>A0A6M3X4G1_9ZZZZ</name>
<protein>
    <submittedName>
        <fullName evidence="1">Uncharacterized protein</fullName>
    </submittedName>
</protein>
<dbReference type="AlphaFoldDB" id="A0A6M3X4G1"/>
<gene>
    <name evidence="1" type="ORF">MM171A03079_0008</name>
</gene>
<dbReference type="EMBL" id="MT143904">
    <property type="protein sequence ID" value="QJH92604.1"/>
    <property type="molecule type" value="Genomic_DNA"/>
</dbReference>
<accession>A0A6M3X4G1</accession>
<evidence type="ECO:0000313" key="1">
    <source>
        <dbReference type="EMBL" id="QJH92604.1"/>
    </source>
</evidence>
<proteinExistence type="predicted"/>
<reference evidence="1" key="1">
    <citation type="submission" date="2020-03" db="EMBL/GenBank/DDBJ databases">
        <title>The deep terrestrial virosphere.</title>
        <authorList>
            <person name="Holmfeldt K."/>
            <person name="Nilsson E."/>
            <person name="Simone D."/>
            <person name="Lopez-Fernandez M."/>
            <person name="Wu X."/>
            <person name="de Brujin I."/>
            <person name="Lundin D."/>
            <person name="Andersson A."/>
            <person name="Bertilsson S."/>
            <person name="Dopson M."/>
        </authorList>
    </citation>
    <scope>NUCLEOTIDE SEQUENCE</scope>
    <source>
        <strain evidence="1">MM171A03079</strain>
    </source>
</reference>